<gene>
    <name evidence="1" type="ORF">BJI69_19865</name>
</gene>
<accession>A0A0G9HBI0</accession>
<keyword evidence="2" id="KW-1185">Reference proteome</keyword>
<evidence type="ECO:0000313" key="1">
    <source>
        <dbReference type="EMBL" id="APG05936.1"/>
    </source>
</evidence>
<dbReference type="PATRIC" id="fig|1440763.5.peg.1652"/>
<dbReference type="AlphaFoldDB" id="A0A0G9HBI0"/>
<dbReference type="KEGG" id="lrz:BJI69_19865"/>
<dbReference type="Proteomes" id="UP000182987">
    <property type="component" value="Chromosome"/>
</dbReference>
<dbReference type="OrthoDB" id="8746011at2"/>
<sequence>MSSLLQFAIDAAGGIERFERFTTLTADLRHTGIIWGLKQREGVLTECKVAVQLHEQRVSHGPFAPSQNHSVYTPSRVELRSPEGTLIEALDNPRDSFAGFEMETPWTDPQLGYFAGYTMWTYLTSPFLLARPDVDVEEIEPWMVDGLPLRRLRVSFPPSIATHSTVQTFYFDVDGLLRRHDYEVDIQGRNAASRYLADYVDVQGIKMPSRFRIYPRTLENTALSDPLIVGVDLSNFHFS</sequence>
<name>A0A0G9HBI0_9GAMM</name>
<organism evidence="1 2">
    <name type="scientific">Luteibacter rhizovicinus DSM 16549</name>
    <dbReference type="NCBI Taxonomy" id="1440763"/>
    <lineage>
        <taxon>Bacteria</taxon>
        <taxon>Pseudomonadati</taxon>
        <taxon>Pseudomonadota</taxon>
        <taxon>Gammaproteobacteria</taxon>
        <taxon>Lysobacterales</taxon>
        <taxon>Rhodanobacteraceae</taxon>
        <taxon>Luteibacter</taxon>
    </lineage>
</organism>
<proteinExistence type="predicted"/>
<evidence type="ECO:0000313" key="2">
    <source>
        <dbReference type="Proteomes" id="UP000182987"/>
    </source>
</evidence>
<dbReference type="EMBL" id="CP017480">
    <property type="protein sequence ID" value="APG05936.1"/>
    <property type="molecule type" value="Genomic_DNA"/>
</dbReference>
<protein>
    <submittedName>
        <fullName evidence="1">Uncharacterized protein</fullName>
    </submittedName>
</protein>
<dbReference type="STRING" id="1440763.BJI69_19865"/>
<reference evidence="2" key="1">
    <citation type="submission" date="2016-09" db="EMBL/GenBank/DDBJ databases">
        <authorList>
            <person name="Lysoe E."/>
        </authorList>
    </citation>
    <scope>NUCLEOTIDE SEQUENCE [LARGE SCALE GENOMIC DNA]</scope>
    <source>
        <strain evidence="2">LJ96T</strain>
    </source>
</reference>